<dbReference type="EMBL" id="FOYI01000002">
    <property type="protein sequence ID" value="SFR00699.1"/>
    <property type="molecule type" value="Genomic_DNA"/>
</dbReference>
<gene>
    <name evidence="1" type="ORF">SAMN04515673_102204</name>
</gene>
<dbReference type="OrthoDB" id="7861976at2"/>
<dbReference type="STRING" id="871652.SAMN04515673_102204"/>
<evidence type="ECO:0000313" key="1">
    <source>
        <dbReference type="EMBL" id="SFR00699.1"/>
    </source>
</evidence>
<proteinExistence type="predicted"/>
<organism evidence="1 2">
    <name type="scientific">Poseidonocella sedimentorum</name>
    <dbReference type="NCBI Taxonomy" id="871652"/>
    <lineage>
        <taxon>Bacteria</taxon>
        <taxon>Pseudomonadati</taxon>
        <taxon>Pseudomonadota</taxon>
        <taxon>Alphaproteobacteria</taxon>
        <taxon>Rhodobacterales</taxon>
        <taxon>Roseobacteraceae</taxon>
        <taxon>Poseidonocella</taxon>
    </lineage>
</organism>
<accession>A0A1I6D5E1</accession>
<reference evidence="1 2" key="1">
    <citation type="submission" date="2016-10" db="EMBL/GenBank/DDBJ databases">
        <authorList>
            <person name="de Groot N.N."/>
        </authorList>
    </citation>
    <scope>NUCLEOTIDE SEQUENCE [LARGE SCALE GENOMIC DNA]</scope>
    <source>
        <strain evidence="2">KMM 9023,NRIC 0796,JCM 17311,KCTC 23692</strain>
    </source>
</reference>
<dbReference type="AlphaFoldDB" id="A0A1I6D5E1"/>
<keyword evidence="2" id="KW-1185">Reference proteome</keyword>
<protein>
    <submittedName>
        <fullName evidence="1">Uncharacterized protein</fullName>
    </submittedName>
</protein>
<dbReference type="RefSeq" id="WP_092076866.1">
    <property type="nucleotide sequence ID" value="NZ_FOYI01000002.1"/>
</dbReference>
<sequence length="121" mass="13526">MDDMTHKLQELSKLTDLAFQRASAPLAEYARREAELRKAIAALTPSSEYFASQEVSDDAKETVRRGGAAMAWDRWAAKRKSQLNMDLARVLAEKAGVEAQARRAFGRSEVARHLLVDHKKG</sequence>
<name>A0A1I6D5E1_9RHOB</name>
<dbReference type="Proteomes" id="UP000199302">
    <property type="component" value="Unassembled WGS sequence"/>
</dbReference>
<evidence type="ECO:0000313" key="2">
    <source>
        <dbReference type="Proteomes" id="UP000199302"/>
    </source>
</evidence>